<dbReference type="EC" id="2.1.1.64" evidence="1"/>
<reference evidence="1 2" key="2">
    <citation type="submission" date="2014-09" db="EMBL/GenBank/DDBJ databases">
        <authorList>
            <consortium name="NBRP consortium"/>
            <person name="Sawabe T."/>
            <person name="Meirelles P."/>
            <person name="Nakanishi M."/>
            <person name="Sayaka M."/>
            <person name="Hattori M."/>
            <person name="Ohkuma M."/>
        </authorList>
    </citation>
    <scope>NUCLEOTIDE SEQUENCE [LARGE SCALE GENOMIC DNA]</scope>
    <source>
        <strain evidence="2">JCM19235</strain>
    </source>
</reference>
<proteinExistence type="predicted"/>
<evidence type="ECO:0000313" key="2">
    <source>
        <dbReference type="Proteomes" id="UP000029228"/>
    </source>
</evidence>
<keyword evidence="1" id="KW-0808">Transferase</keyword>
<dbReference type="Gene3D" id="3.40.50.150">
    <property type="entry name" value="Vaccinia Virus protein VP39"/>
    <property type="match status" value="1"/>
</dbReference>
<dbReference type="GO" id="GO:0032259">
    <property type="term" value="P:methylation"/>
    <property type="evidence" value="ECO:0007669"/>
    <property type="project" value="UniProtKB-KW"/>
</dbReference>
<reference evidence="1 2" key="1">
    <citation type="submission" date="2014-09" db="EMBL/GenBank/DDBJ databases">
        <title>Vibrio maritimus JCM 19235. (C45) whole genome shotgun sequence.</title>
        <authorList>
            <person name="Sawabe T."/>
            <person name="Meirelles P."/>
            <person name="Nakanishi M."/>
            <person name="Sayaka M."/>
            <person name="Hattori M."/>
            <person name="Ohkuma M."/>
        </authorList>
    </citation>
    <scope>NUCLEOTIDE SEQUENCE [LARGE SCALE GENOMIC DNA]</scope>
    <source>
        <strain evidence="2">JCM19235</strain>
    </source>
</reference>
<dbReference type="AlphaFoldDB" id="A0A090RVV5"/>
<keyword evidence="1" id="KW-0830">Ubiquinone</keyword>
<accession>A0A090RVV5</accession>
<comment type="caution">
    <text evidence="1">The sequence shown here is derived from an EMBL/GenBank/DDBJ whole genome shotgun (WGS) entry which is preliminary data.</text>
</comment>
<dbReference type="Proteomes" id="UP000029228">
    <property type="component" value="Unassembled WGS sequence"/>
</dbReference>
<keyword evidence="2" id="KW-1185">Reference proteome</keyword>
<keyword evidence="1" id="KW-0489">Methyltransferase</keyword>
<organism evidence="1 2">
    <name type="scientific">Vibrio maritimus</name>
    <dbReference type="NCBI Taxonomy" id="990268"/>
    <lineage>
        <taxon>Bacteria</taxon>
        <taxon>Pseudomonadati</taxon>
        <taxon>Pseudomonadota</taxon>
        <taxon>Gammaproteobacteria</taxon>
        <taxon>Vibrionales</taxon>
        <taxon>Vibrionaceae</taxon>
        <taxon>Vibrio</taxon>
    </lineage>
</organism>
<dbReference type="GO" id="GO:0061542">
    <property type="term" value="F:3-demethylubiquinol 3-O-methyltransferase activity"/>
    <property type="evidence" value="ECO:0007669"/>
    <property type="project" value="UniProtKB-EC"/>
</dbReference>
<gene>
    <name evidence="1" type="ORF">JCM19235_2141</name>
</gene>
<evidence type="ECO:0000313" key="1">
    <source>
        <dbReference type="EMBL" id="GAL18718.1"/>
    </source>
</evidence>
<dbReference type="EMBL" id="BBMR01000003">
    <property type="protein sequence ID" value="GAL18718.1"/>
    <property type="molecule type" value="Genomic_DNA"/>
</dbReference>
<dbReference type="InterPro" id="IPR029063">
    <property type="entry name" value="SAM-dependent_MTases_sf"/>
</dbReference>
<sequence>MPEGTHTHDKFIKPSELIKMIDATDLIERGITGLSYNPLTDTYKLGKRVDVNYIVFTEKAI</sequence>
<name>A0A090RVV5_9VIBR</name>
<protein>
    <submittedName>
        <fullName evidence="1">3-demethylubiquinone-9 3-methyltransferase</fullName>
        <ecNumber evidence="1">2.1.1.64</ecNumber>
    </submittedName>
</protein>
<dbReference type="STRING" id="990268.JCM19235_2141"/>